<dbReference type="EMBL" id="CP049229">
    <property type="protein sequence ID" value="QIH24499.1"/>
    <property type="molecule type" value="Genomic_DNA"/>
</dbReference>
<dbReference type="GO" id="GO:0003887">
    <property type="term" value="F:DNA-directed DNA polymerase activity"/>
    <property type="evidence" value="ECO:0007669"/>
    <property type="project" value="InterPro"/>
</dbReference>
<protein>
    <submittedName>
        <fullName evidence="3">Replication initiation protein</fullName>
    </submittedName>
</protein>
<geneLocation type="plasmid" evidence="4">
    <name>pc0210c1</name>
</geneLocation>
<evidence type="ECO:0000256" key="1">
    <source>
        <dbReference type="ARBA" id="ARBA00038283"/>
    </source>
</evidence>
<sequence>MDDKKIIINASPEKSKVKVLKSLRQIVKFSNNINDYDLFSVVDTYTPKQNDLFFSIIANVYEQHSNTIVFTSEKMRKIMAYERHESPKQFGEFLDKSFMKFMAIQEKTLSIDEKTGDKILTRRHLFQVVEINLNTLECKVQVDPEFINLFNNLENWTRFSLLQYTRLRSMYSKRLYRYLKQYRTIGKRSFTVDEFKEKLHISKSYKPGNIDQRILIPAIEELAAIFFNLKVDKIYAKGKKGRKLASYLFTWRKEQKNRKDINVNKILDKSIAIYYIRQNQYLSAEQKFEAIDRYKGLRAGTTAKIYQHDHPQTFFIEKAKKNGSRGLFVREDLNVVDNYSLSDLKSVVLIYERMNKEALLLRDDMSDLVELEIKLIKRQLANWIAHMQKDPNFEKSLNVPKEDTIVNRLFNHKLFDIFQVSNTDFKLDDAEIDRIRFNVGMQVRDEFAQFKNLKNKIIVDDFDNFFQDDDLSDINYDLPGTNYDLLDGN</sequence>
<dbReference type="Proteomes" id="UP000501676">
    <property type="component" value="Plasmid pC0210C1"/>
</dbReference>
<gene>
    <name evidence="3" type="ORF">G6Z83_07205</name>
</gene>
<proteinExistence type="inferred from homology"/>
<reference evidence="3 4" key="1">
    <citation type="submission" date="2020-02" db="EMBL/GenBank/DDBJ databases">
        <title>Complete genome sequences of six Lactobacillus iners strains isolated from the human vagina.</title>
        <authorList>
            <person name="France M.T."/>
            <person name="Rutt L."/>
            <person name="Narina S."/>
            <person name="Arbaugh S."/>
            <person name="Humphrys M.S."/>
            <person name="Ma B."/>
            <person name="Hayward M.R."/>
            <person name="Relman D."/>
            <person name="Kwon D.S."/>
            <person name="Ravel J."/>
        </authorList>
    </citation>
    <scope>NUCLEOTIDE SEQUENCE [LARGE SCALE GENOMIC DNA]</scope>
    <source>
        <strain evidence="3 4">C0210C1</strain>
        <plasmid evidence="4">pc0210c1</plasmid>
    </source>
</reference>
<organism evidence="3 4">
    <name type="scientific">Lactobacillus iners</name>
    <dbReference type="NCBI Taxonomy" id="147802"/>
    <lineage>
        <taxon>Bacteria</taxon>
        <taxon>Bacillati</taxon>
        <taxon>Bacillota</taxon>
        <taxon>Bacilli</taxon>
        <taxon>Lactobacillales</taxon>
        <taxon>Lactobacillaceae</taxon>
        <taxon>Lactobacillus</taxon>
    </lineage>
</organism>
<dbReference type="InterPro" id="IPR000525">
    <property type="entry name" value="Initiator_Rep_WH1"/>
</dbReference>
<dbReference type="GO" id="GO:0006270">
    <property type="term" value="P:DNA replication initiation"/>
    <property type="evidence" value="ECO:0007669"/>
    <property type="project" value="InterPro"/>
</dbReference>
<dbReference type="Pfam" id="PF21205">
    <property type="entry name" value="Rep3_C"/>
    <property type="match status" value="1"/>
</dbReference>
<evidence type="ECO:0000259" key="2">
    <source>
        <dbReference type="Pfam" id="PF01051"/>
    </source>
</evidence>
<dbReference type="Pfam" id="PF01051">
    <property type="entry name" value="Rep3_N"/>
    <property type="match status" value="1"/>
</dbReference>
<comment type="similarity">
    <text evidence="1">Belongs to the initiator RepB protein family.</text>
</comment>
<dbReference type="RefSeq" id="WP_164824170.1">
    <property type="nucleotide sequence ID" value="NZ_CP049229.1"/>
</dbReference>
<feature type="domain" description="Initiator Rep protein WH1" evidence="2">
    <location>
        <begin position="29"/>
        <end position="180"/>
    </location>
</feature>
<accession>A0A6G7BAY7</accession>
<dbReference type="AlphaFoldDB" id="A0A6G7BAY7"/>
<dbReference type="InterPro" id="IPR036390">
    <property type="entry name" value="WH_DNA-bd_sf"/>
</dbReference>
<dbReference type="SUPFAM" id="SSF46785">
    <property type="entry name" value="Winged helix' DNA-binding domain"/>
    <property type="match status" value="1"/>
</dbReference>
<evidence type="ECO:0000313" key="3">
    <source>
        <dbReference type="EMBL" id="QIH24499.1"/>
    </source>
</evidence>
<dbReference type="Gene3D" id="1.10.10.10">
    <property type="entry name" value="Winged helix-like DNA-binding domain superfamily/Winged helix DNA-binding domain"/>
    <property type="match status" value="1"/>
</dbReference>
<dbReference type="InterPro" id="IPR036388">
    <property type="entry name" value="WH-like_DNA-bd_sf"/>
</dbReference>
<evidence type="ECO:0000313" key="4">
    <source>
        <dbReference type="Proteomes" id="UP000501676"/>
    </source>
</evidence>
<keyword evidence="3" id="KW-0614">Plasmid</keyword>
<name>A0A6G7BAY7_9LACO</name>